<evidence type="ECO:0000313" key="2">
    <source>
        <dbReference type="Proteomes" id="UP001519460"/>
    </source>
</evidence>
<keyword evidence="2" id="KW-1185">Reference proteome</keyword>
<protein>
    <submittedName>
        <fullName evidence="1">Uncharacterized protein</fullName>
    </submittedName>
</protein>
<proteinExistence type="predicted"/>
<accession>A0ABD0K1W7</accession>
<gene>
    <name evidence="1" type="ORF">BaRGS_00027556</name>
</gene>
<feature type="non-terminal residue" evidence="1">
    <location>
        <position position="1"/>
    </location>
</feature>
<comment type="caution">
    <text evidence="1">The sequence shown here is derived from an EMBL/GenBank/DDBJ whole genome shotgun (WGS) entry which is preliminary data.</text>
</comment>
<sequence>KTGVLGLTGWYVPSYCDLAVVMGRVASCCDAKVAVAWDVIWSHLEWRVGLVSGEGTTSDVGHLGMQASLADDDDPEALDMPDLCKRERVVP</sequence>
<evidence type="ECO:0000313" key="1">
    <source>
        <dbReference type="EMBL" id="KAK7481296.1"/>
    </source>
</evidence>
<dbReference type="AlphaFoldDB" id="A0ABD0K1W7"/>
<reference evidence="1 2" key="1">
    <citation type="journal article" date="2023" name="Sci. Data">
        <title>Genome assembly of the Korean intertidal mud-creeper Batillaria attramentaria.</title>
        <authorList>
            <person name="Patra A.K."/>
            <person name="Ho P.T."/>
            <person name="Jun S."/>
            <person name="Lee S.J."/>
            <person name="Kim Y."/>
            <person name="Won Y.J."/>
        </authorList>
    </citation>
    <scope>NUCLEOTIDE SEQUENCE [LARGE SCALE GENOMIC DNA]</scope>
    <source>
        <strain evidence="1">Wonlab-2016</strain>
    </source>
</reference>
<organism evidence="1 2">
    <name type="scientific">Batillaria attramentaria</name>
    <dbReference type="NCBI Taxonomy" id="370345"/>
    <lineage>
        <taxon>Eukaryota</taxon>
        <taxon>Metazoa</taxon>
        <taxon>Spiralia</taxon>
        <taxon>Lophotrochozoa</taxon>
        <taxon>Mollusca</taxon>
        <taxon>Gastropoda</taxon>
        <taxon>Caenogastropoda</taxon>
        <taxon>Sorbeoconcha</taxon>
        <taxon>Cerithioidea</taxon>
        <taxon>Batillariidae</taxon>
        <taxon>Batillaria</taxon>
    </lineage>
</organism>
<dbReference type="EMBL" id="JACVVK020000265">
    <property type="protein sequence ID" value="KAK7481296.1"/>
    <property type="molecule type" value="Genomic_DNA"/>
</dbReference>
<dbReference type="Proteomes" id="UP001519460">
    <property type="component" value="Unassembled WGS sequence"/>
</dbReference>
<name>A0ABD0K1W7_9CAEN</name>